<feature type="domain" description="Beta-galactosidase trimerisation" evidence="1">
    <location>
        <begin position="387"/>
        <end position="460"/>
    </location>
</feature>
<dbReference type="Gene3D" id="3.40.50.880">
    <property type="match status" value="1"/>
</dbReference>
<organism evidence="2 3">
    <name type="scientific">Inquilinus limosus</name>
    <dbReference type="NCBI Taxonomy" id="171674"/>
    <lineage>
        <taxon>Bacteria</taxon>
        <taxon>Pseudomonadati</taxon>
        <taxon>Pseudomonadota</taxon>
        <taxon>Alphaproteobacteria</taxon>
        <taxon>Rhodospirillales</taxon>
        <taxon>Rhodospirillaceae</taxon>
        <taxon>Inquilinus</taxon>
    </lineage>
</organism>
<comment type="caution">
    <text evidence="2">The sequence shown here is derived from an EMBL/GenBank/DDBJ whole genome shotgun (WGS) entry which is preliminary data.</text>
</comment>
<dbReference type="GO" id="GO:0004565">
    <property type="term" value="F:beta-galactosidase activity"/>
    <property type="evidence" value="ECO:0007669"/>
    <property type="project" value="InterPro"/>
</dbReference>
<dbReference type="CDD" id="cd03143">
    <property type="entry name" value="A4_beta-galactosidase_middle_domain"/>
    <property type="match status" value="1"/>
</dbReference>
<dbReference type="InterPro" id="IPR029062">
    <property type="entry name" value="Class_I_gatase-like"/>
</dbReference>
<dbReference type="Pfam" id="PF14871">
    <property type="entry name" value="GHL6"/>
    <property type="match status" value="1"/>
</dbReference>
<protein>
    <recommendedName>
        <fullName evidence="1">Beta-galactosidase trimerisation domain-containing protein</fullName>
    </recommendedName>
</protein>
<evidence type="ECO:0000313" key="2">
    <source>
        <dbReference type="EMBL" id="OWJ68862.1"/>
    </source>
</evidence>
<evidence type="ECO:0000313" key="3">
    <source>
        <dbReference type="Proteomes" id="UP000196655"/>
    </source>
</evidence>
<dbReference type="Pfam" id="PF08532">
    <property type="entry name" value="Glyco_hydro_42M"/>
    <property type="match status" value="1"/>
</dbReference>
<evidence type="ECO:0000259" key="1">
    <source>
        <dbReference type="Pfam" id="PF08532"/>
    </source>
</evidence>
<accession>A0A211ZU89</accession>
<sequence length="687" mass="75918">MPLDHEAKPTVDVPGDRGWWRRPFSVFQTNLQEIDAVMDVETALDVIEGYGADTWLINTGGIASFYPTELPFQTRSPFLADRPSGDLIGDAVAAAHRRGIRVLSRLDFSKVSARIAREHPEWLFVSPAGKPQVYNTLFSTCPSADYYQHRSLEILDEIIGRYPVDGFFFNWFGFSERDYSRVYHGVCHCAKCQEGFRAFSNGQELPDGPDSPTYPEWLKFSSQVIRTLTSKIAAHITARRPDAALVLGRGAPIIYHEANNAFGRELWHHNTSEWVSAHVTAMPEIALMVNSVSFVDMPYRMAGEQPEHFAQYLLQAIARGGNPSTYIMGAPGRIPYANLAHSGPITTFRREHRDLYAGLKPASSIALVRPDRLRSASPGFADSVEEFRGLYKALQEKHLPFDVLAADLIGKMAEEGALERYALVILPDLGVLGRQAAEALDAFVRRGGHLVLTGSSGVAEDGSIELAASPALMRVGTPKSGDELWSTYVTASEQPEIGNYRYAPSIIPVYGSYARFVWKPGVEKVGRLLPQAPFGPPEKCYGHTASDDPDLVRAASQGTIVHIPWTIGRTYREFGTTQIRDHFLDAIGPLTGQRLFAELPEQVELILGRDDNHLIVHLINQSGARRKSFGPHLTITGGRLRLKGAGMSREPELLVSGETPAIREANGDLLIDLPPLELFEVVRIKTG</sequence>
<name>A0A211ZU89_9PROT</name>
<dbReference type="OrthoDB" id="7536405at2"/>
<dbReference type="SUPFAM" id="SSF52317">
    <property type="entry name" value="Class I glutamine amidotransferase-like"/>
    <property type="match status" value="1"/>
</dbReference>
<dbReference type="RefSeq" id="WP_088149307.1">
    <property type="nucleotide sequence ID" value="NZ_NHON01000002.1"/>
</dbReference>
<dbReference type="AlphaFoldDB" id="A0A211ZU89"/>
<reference evidence="3" key="1">
    <citation type="submission" date="2017-05" db="EMBL/GenBank/DDBJ databases">
        <authorList>
            <person name="Macchi M."/>
            <person name="Festa S."/>
            <person name="Coppotelli B.M."/>
            <person name="Morelli I.S."/>
        </authorList>
    </citation>
    <scope>NUCLEOTIDE SEQUENCE [LARGE SCALE GENOMIC DNA]</scope>
    <source>
        <strain evidence="3">I</strain>
    </source>
</reference>
<dbReference type="GO" id="GO:0005975">
    <property type="term" value="P:carbohydrate metabolic process"/>
    <property type="evidence" value="ECO:0007669"/>
    <property type="project" value="InterPro"/>
</dbReference>
<dbReference type="SUPFAM" id="SSF51445">
    <property type="entry name" value="(Trans)glycosidases"/>
    <property type="match status" value="1"/>
</dbReference>
<dbReference type="InterPro" id="IPR017853">
    <property type="entry name" value="GH"/>
</dbReference>
<dbReference type="Gene3D" id="3.20.20.80">
    <property type="entry name" value="Glycosidases"/>
    <property type="match status" value="1"/>
</dbReference>
<dbReference type="Proteomes" id="UP000196655">
    <property type="component" value="Unassembled WGS sequence"/>
</dbReference>
<dbReference type="EMBL" id="NHON01000002">
    <property type="protein sequence ID" value="OWJ68862.1"/>
    <property type="molecule type" value="Genomic_DNA"/>
</dbReference>
<keyword evidence="3" id="KW-1185">Reference proteome</keyword>
<proteinExistence type="predicted"/>
<dbReference type="STRING" id="1122125.GCA_000423185_02356"/>
<dbReference type="InterPro" id="IPR013738">
    <property type="entry name" value="Beta_galactosidase_Trimer"/>
</dbReference>
<dbReference type="InterPro" id="IPR028212">
    <property type="entry name" value="GHL6"/>
</dbReference>
<gene>
    <name evidence="2" type="ORF">BWR60_01900</name>
</gene>